<dbReference type="RefSeq" id="XP_008179387.1">
    <property type="nucleotide sequence ID" value="XM_008181165.3"/>
</dbReference>
<keyword evidence="5" id="KW-0853">WD repeat</keyword>
<evidence type="ECO:0000256" key="3">
    <source>
        <dbReference type="ARBA" id="ARBA00011059"/>
    </source>
</evidence>
<keyword evidence="4" id="KW-0963">Cytoplasm</keyword>
<dbReference type="EnsemblMetazoa" id="XM_008181165.3">
    <property type="protein sequence ID" value="XP_008179387.1"/>
    <property type="gene ID" value="LOC100575720"/>
</dbReference>
<dbReference type="GO" id="GO:0045504">
    <property type="term" value="F:dynein heavy chain binding"/>
    <property type="evidence" value="ECO:0007669"/>
    <property type="project" value="TreeGrafter"/>
</dbReference>
<dbReference type="InterPro" id="IPR036322">
    <property type="entry name" value="WD40_repeat_dom_sf"/>
</dbReference>
<keyword evidence="13" id="KW-1185">Reference proteome</keyword>
<evidence type="ECO:0000256" key="6">
    <source>
        <dbReference type="ARBA" id="ARBA00022701"/>
    </source>
</evidence>
<dbReference type="AlphaFoldDB" id="A0A8R2B3W5"/>
<accession>A0A8R2B3W5</accession>
<comment type="similarity">
    <text evidence="3">Belongs to the dynein intermediate chain family.</text>
</comment>
<evidence type="ECO:0000313" key="12">
    <source>
        <dbReference type="EnsemblMetazoa" id="XP_008179387.1"/>
    </source>
</evidence>
<dbReference type="Proteomes" id="UP000007819">
    <property type="component" value="Chromosome X"/>
</dbReference>
<dbReference type="SUPFAM" id="SSF50978">
    <property type="entry name" value="WD40 repeat-like"/>
    <property type="match status" value="1"/>
</dbReference>
<dbReference type="PANTHER" id="PTHR12442:SF11">
    <property type="entry name" value="DYNEIN AXONEMAL INTERMEDIATE CHAIN 1"/>
    <property type="match status" value="1"/>
</dbReference>
<dbReference type="Gene3D" id="2.130.10.10">
    <property type="entry name" value="YVTN repeat-like/Quinoprotein amine dehydrogenase"/>
    <property type="match status" value="1"/>
</dbReference>
<evidence type="ECO:0000256" key="10">
    <source>
        <dbReference type="ARBA" id="ARBA00023212"/>
    </source>
</evidence>
<dbReference type="InterPro" id="IPR050687">
    <property type="entry name" value="Dynein_IC"/>
</dbReference>
<dbReference type="GO" id="GO:0045503">
    <property type="term" value="F:dynein light chain binding"/>
    <property type="evidence" value="ECO:0007669"/>
    <property type="project" value="TreeGrafter"/>
</dbReference>
<keyword evidence="10" id="KW-0206">Cytoskeleton</keyword>
<proteinExistence type="inferred from homology"/>
<evidence type="ECO:0000256" key="4">
    <source>
        <dbReference type="ARBA" id="ARBA00022490"/>
    </source>
</evidence>
<reference evidence="13" key="1">
    <citation type="submission" date="2010-06" db="EMBL/GenBank/DDBJ databases">
        <authorList>
            <person name="Jiang H."/>
            <person name="Abraham K."/>
            <person name="Ali S."/>
            <person name="Alsbrooks S.L."/>
            <person name="Anim B.N."/>
            <person name="Anosike U.S."/>
            <person name="Attaway T."/>
            <person name="Bandaranaike D.P."/>
            <person name="Battles P.K."/>
            <person name="Bell S.N."/>
            <person name="Bell A.V."/>
            <person name="Beltran B."/>
            <person name="Bickham C."/>
            <person name="Bustamante Y."/>
            <person name="Caleb T."/>
            <person name="Canada A."/>
            <person name="Cardenas V."/>
            <person name="Carter K."/>
            <person name="Chacko J."/>
            <person name="Chandrabose M.N."/>
            <person name="Chavez D."/>
            <person name="Chavez A."/>
            <person name="Chen L."/>
            <person name="Chu H.-S."/>
            <person name="Claassen K.J."/>
            <person name="Cockrell R."/>
            <person name="Collins M."/>
            <person name="Cooper J.A."/>
            <person name="Cree A."/>
            <person name="Curry S.M."/>
            <person name="Da Y."/>
            <person name="Dao M.D."/>
            <person name="Das B."/>
            <person name="Davila M.-L."/>
            <person name="Davy-Carroll L."/>
            <person name="Denson S."/>
            <person name="Dinh H."/>
            <person name="Ebong V.E."/>
            <person name="Edwards J.R."/>
            <person name="Egan A."/>
            <person name="El-Daye J."/>
            <person name="Escobedo L."/>
            <person name="Fernandez S."/>
            <person name="Fernando P.R."/>
            <person name="Flagg N."/>
            <person name="Forbes L.D."/>
            <person name="Fowler R.G."/>
            <person name="Fu Q."/>
            <person name="Gabisi R.A."/>
            <person name="Ganer J."/>
            <person name="Garbino Pronczuk A."/>
            <person name="Garcia R.M."/>
            <person name="Garner T."/>
            <person name="Garrett T.E."/>
            <person name="Gonzalez D.A."/>
            <person name="Hamid H."/>
            <person name="Hawkins E.S."/>
            <person name="Hirani K."/>
            <person name="Hogues M.E."/>
            <person name="Hollins B."/>
            <person name="Hsiao C.-H."/>
            <person name="Jabil R."/>
            <person name="James M.L."/>
            <person name="Jhangiani S.N."/>
            <person name="Johnson B."/>
            <person name="Johnson Q."/>
            <person name="Joshi V."/>
            <person name="Kalu J.B."/>
            <person name="Kam C."/>
            <person name="Kashfia A."/>
            <person name="Keebler J."/>
            <person name="Kisamo H."/>
            <person name="Kovar C.L."/>
            <person name="Lago L.A."/>
            <person name="Lai C.-Y."/>
            <person name="Laidlaw J."/>
            <person name="Lara F."/>
            <person name="Le T.-K."/>
            <person name="Lee S.L."/>
            <person name="Legall F.H."/>
            <person name="Lemon S.J."/>
            <person name="Lewis L.R."/>
            <person name="Li B."/>
            <person name="Liu Y."/>
            <person name="Liu Y.-S."/>
            <person name="Lopez J."/>
            <person name="Lozado R.J."/>
            <person name="Lu J."/>
            <person name="Madu R.C."/>
            <person name="Maheshwari M."/>
            <person name="Maheshwari R."/>
            <person name="Malloy K."/>
            <person name="Martinez E."/>
            <person name="Mathew T."/>
            <person name="Mercado I.C."/>
            <person name="Mercado C."/>
            <person name="Meyer B."/>
            <person name="Montgomery K."/>
            <person name="Morgan M.B."/>
            <person name="Munidasa M."/>
            <person name="Nazareth L.V."/>
            <person name="Nelson J."/>
            <person name="Ng B.M."/>
            <person name="Nguyen N.B."/>
            <person name="Nguyen P.Q."/>
            <person name="Nguyen T."/>
            <person name="Obregon M."/>
            <person name="Okwuonu G.O."/>
            <person name="Onwere C.G."/>
            <person name="Orozco G."/>
            <person name="Parra A."/>
            <person name="Patel S."/>
            <person name="Patil S."/>
            <person name="Perez A."/>
            <person name="Perez Y."/>
            <person name="Pham C."/>
            <person name="Primus E.L."/>
            <person name="Pu L.-L."/>
            <person name="Puazo M."/>
            <person name="Qin X."/>
            <person name="Quiroz J.B."/>
            <person name="Reese J."/>
            <person name="Richards S."/>
            <person name="Rives C.M."/>
            <person name="Robberts R."/>
            <person name="Ruiz S.J."/>
            <person name="Ruiz M.J."/>
            <person name="Santibanez J."/>
            <person name="Schneider B.W."/>
            <person name="Sisson I."/>
            <person name="Smith M."/>
            <person name="Sodergren E."/>
            <person name="Song X.-Z."/>
            <person name="Song B.B."/>
            <person name="Summersgill H."/>
            <person name="Thelus R."/>
            <person name="Thornton R.D."/>
            <person name="Trejos Z.Y."/>
            <person name="Usmani K."/>
            <person name="Vattathil S."/>
            <person name="Villasana D."/>
            <person name="Walker D.L."/>
            <person name="Wang S."/>
            <person name="Wang K."/>
            <person name="White C.S."/>
            <person name="Williams A.C."/>
            <person name="Williamson J."/>
            <person name="Wilson K."/>
            <person name="Woghiren I.O."/>
            <person name="Woodworth J.R."/>
            <person name="Worley K.C."/>
            <person name="Wright R.A."/>
            <person name="Wu W."/>
            <person name="Young L."/>
            <person name="Zhang L."/>
            <person name="Zhang J."/>
            <person name="Zhu Y."/>
            <person name="Muzny D.M."/>
            <person name="Weinstock G."/>
            <person name="Gibbs R.A."/>
        </authorList>
    </citation>
    <scope>NUCLEOTIDE SEQUENCE [LARGE SCALE GENOMIC DNA]</scope>
    <source>
        <strain evidence="13">LSR1</strain>
    </source>
</reference>
<evidence type="ECO:0000313" key="13">
    <source>
        <dbReference type="Proteomes" id="UP000007819"/>
    </source>
</evidence>
<dbReference type="KEGG" id="api:100575720"/>
<dbReference type="GO" id="GO:0036157">
    <property type="term" value="C:outer dynein arm"/>
    <property type="evidence" value="ECO:0007669"/>
    <property type="project" value="TreeGrafter"/>
</dbReference>
<keyword evidence="7" id="KW-0677">Repeat</keyword>
<evidence type="ECO:0000256" key="8">
    <source>
        <dbReference type="ARBA" id="ARBA00023017"/>
    </source>
</evidence>
<dbReference type="OrthoDB" id="10261376at2759"/>
<keyword evidence="9" id="KW-0505">Motor protein</keyword>
<dbReference type="GeneID" id="100575720"/>
<dbReference type="PANTHER" id="PTHR12442">
    <property type="entry name" value="DYNEIN INTERMEDIATE CHAIN"/>
    <property type="match status" value="1"/>
</dbReference>
<evidence type="ECO:0000256" key="2">
    <source>
        <dbReference type="ARBA" id="ARBA00004245"/>
    </source>
</evidence>
<protein>
    <submittedName>
        <fullName evidence="12">Uncharacterized protein</fullName>
    </submittedName>
</protein>
<evidence type="ECO:0000256" key="7">
    <source>
        <dbReference type="ARBA" id="ARBA00022737"/>
    </source>
</evidence>
<dbReference type="GO" id="GO:0036158">
    <property type="term" value="P:outer dynein arm assembly"/>
    <property type="evidence" value="ECO:0007669"/>
    <property type="project" value="TreeGrafter"/>
</dbReference>
<dbReference type="GO" id="GO:0005874">
    <property type="term" value="C:microtubule"/>
    <property type="evidence" value="ECO:0007669"/>
    <property type="project" value="UniProtKB-KW"/>
</dbReference>
<keyword evidence="8" id="KW-0243">Dynein</keyword>
<comment type="subcellular location">
    <subcellularLocation>
        <location evidence="1">Cell projection</location>
        <location evidence="1">Cilium</location>
    </subcellularLocation>
    <subcellularLocation>
        <location evidence="2">Cytoplasm</location>
        <location evidence="2">Cytoskeleton</location>
    </subcellularLocation>
</comment>
<evidence type="ECO:0000256" key="5">
    <source>
        <dbReference type="ARBA" id="ARBA00022574"/>
    </source>
</evidence>
<keyword evidence="6" id="KW-0493">Microtubule</keyword>
<keyword evidence="11" id="KW-0966">Cell projection</keyword>
<dbReference type="GO" id="GO:0003341">
    <property type="term" value="P:cilium movement"/>
    <property type="evidence" value="ECO:0007669"/>
    <property type="project" value="TreeGrafter"/>
</dbReference>
<name>A0A8R2B3W5_ACYPI</name>
<evidence type="ECO:0000256" key="11">
    <source>
        <dbReference type="ARBA" id="ARBA00023273"/>
    </source>
</evidence>
<dbReference type="InterPro" id="IPR015943">
    <property type="entry name" value="WD40/YVTN_repeat-like_dom_sf"/>
</dbReference>
<evidence type="ECO:0000256" key="9">
    <source>
        <dbReference type="ARBA" id="ARBA00023175"/>
    </source>
</evidence>
<organism evidence="12 13">
    <name type="scientific">Acyrthosiphon pisum</name>
    <name type="common">Pea aphid</name>
    <dbReference type="NCBI Taxonomy" id="7029"/>
    <lineage>
        <taxon>Eukaryota</taxon>
        <taxon>Metazoa</taxon>
        <taxon>Ecdysozoa</taxon>
        <taxon>Arthropoda</taxon>
        <taxon>Hexapoda</taxon>
        <taxon>Insecta</taxon>
        <taxon>Pterygota</taxon>
        <taxon>Neoptera</taxon>
        <taxon>Paraneoptera</taxon>
        <taxon>Hemiptera</taxon>
        <taxon>Sternorrhyncha</taxon>
        <taxon>Aphidomorpha</taxon>
        <taxon>Aphidoidea</taxon>
        <taxon>Aphididae</taxon>
        <taxon>Macrosiphini</taxon>
        <taxon>Acyrthosiphon</taxon>
    </lineage>
</organism>
<evidence type="ECO:0000256" key="1">
    <source>
        <dbReference type="ARBA" id="ARBA00004138"/>
    </source>
</evidence>
<sequence length="155" mass="17875">MPINRIDFNKFDSNIYLTCSEDFVIKLWEDKSEVPLIIFDLQTGLTDVRWSPFSSSVFCVITVDCRVLFYDLDVSTKNCVCEQLIHPTEKYRLVRLAFDRRVPMIVVGSSRGTIVTYKLSPNLRAIMKSPKKGVQIPTETLELEKLHTVLNSVRE</sequence>
<reference evidence="12" key="2">
    <citation type="submission" date="2022-06" db="UniProtKB">
        <authorList>
            <consortium name="EnsemblMetazoa"/>
        </authorList>
    </citation>
    <scope>IDENTIFICATION</scope>
</reference>